<evidence type="ECO:0000256" key="1">
    <source>
        <dbReference type="SAM" id="MobiDB-lite"/>
    </source>
</evidence>
<gene>
    <name evidence="2" type="ORF">OW763_00805</name>
</gene>
<dbReference type="EMBL" id="JAPQER010000001">
    <property type="protein sequence ID" value="MCY6482893.1"/>
    <property type="molecule type" value="Genomic_DNA"/>
</dbReference>
<accession>A0ABT4CV86</accession>
<evidence type="ECO:0008006" key="4">
    <source>
        <dbReference type="Google" id="ProtNLM"/>
    </source>
</evidence>
<proteinExistence type="predicted"/>
<keyword evidence="3" id="KW-1185">Reference proteome</keyword>
<feature type="region of interest" description="Disordered" evidence="1">
    <location>
        <begin position="51"/>
        <end position="71"/>
    </location>
</feature>
<evidence type="ECO:0000313" key="2">
    <source>
        <dbReference type="EMBL" id="MCY6482893.1"/>
    </source>
</evidence>
<organism evidence="2 3">
    <name type="scientific">Clostridium aestuarii</name>
    <dbReference type="NCBI Taxonomy" id="338193"/>
    <lineage>
        <taxon>Bacteria</taxon>
        <taxon>Bacillati</taxon>
        <taxon>Bacillota</taxon>
        <taxon>Clostridia</taxon>
        <taxon>Eubacteriales</taxon>
        <taxon>Clostridiaceae</taxon>
        <taxon>Clostridium</taxon>
    </lineage>
</organism>
<comment type="caution">
    <text evidence="2">The sequence shown here is derived from an EMBL/GenBank/DDBJ whole genome shotgun (WGS) entry which is preliminary data.</text>
</comment>
<sequence length="135" mass="16533">MYFYDYFEDYDYLEDYDDIQYFPIPYMNPYYRFMPMFRFYPMPMPYMMRQTSKPPTGPPPSTIPDKDSPKLKAVDPGAIKNCKYRYVYLWLKNGRSFWIWLTYVGKTSISGWRWTGFFWVYFGIDLKKIDSFICV</sequence>
<dbReference type="Proteomes" id="UP001078443">
    <property type="component" value="Unassembled WGS sequence"/>
</dbReference>
<name>A0ABT4CV86_9CLOT</name>
<protein>
    <recommendedName>
        <fullName evidence="4">Collagen-like protein</fullName>
    </recommendedName>
</protein>
<reference evidence="2" key="1">
    <citation type="submission" date="2022-12" db="EMBL/GenBank/DDBJ databases">
        <authorList>
            <person name="Wang J."/>
        </authorList>
    </citation>
    <scope>NUCLEOTIDE SEQUENCE</scope>
    <source>
        <strain evidence="2">HY-45-18</strain>
    </source>
</reference>
<evidence type="ECO:0000313" key="3">
    <source>
        <dbReference type="Proteomes" id="UP001078443"/>
    </source>
</evidence>